<evidence type="ECO:0000313" key="3">
    <source>
        <dbReference type="EMBL" id="SPF69024.1"/>
    </source>
</evidence>
<protein>
    <submittedName>
        <fullName evidence="3">Prokaryotic membrane lipoprotein lipid attachment site profile</fullName>
    </submittedName>
</protein>
<evidence type="ECO:0000256" key="1">
    <source>
        <dbReference type="SAM" id="MobiDB-lite"/>
    </source>
</evidence>
<accession>A0A375I4E5</accession>
<feature type="compositionally biased region" description="Low complexity" evidence="1">
    <location>
        <begin position="27"/>
        <end position="43"/>
    </location>
</feature>
<proteinExistence type="predicted"/>
<evidence type="ECO:0000256" key="2">
    <source>
        <dbReference type="SAM" id="SignalP"/>
    </source>
</evidence>
<feature type="region of interest" description="Disordered" evidence="1">
    <location>
        <begin position="21"/>
        <end position="45"/>
    </location>
</feature>
<reference evidence="4" key="1">
    <citation type="submission" date="2018-02" db="EMBL/GenBank/DDBJ databases">
        <authorList>
            <person name="Hornung B."/>
        </authorList>
    </citation>
    <scope>NUCLEOTIDE SEQUENCE [LARGE SCALE GENOMIC DNA]</scope>
</reference>
<keyword evidence="4" id="KW-1185">Reference proteome</keyword>
<dbReference type="EMBL" id="OMOH01000008">
    <property type="protein sequence ID" value="SPF69024.1"/>
    <property type="molecule type" value="Genomic_DNA"/>
</dbReference>
<dbReference type="PROSITE" id="PS51257">
    <property type="entry name" value="PROKAR_LIPOPROTEIN"/>
    <property type="match status" value="1"/>
</dbReference>
<evidence type="ECO:0000313" key="4">
    <source>
        <dbReference type="Proteomes" id="UP000265962"/>
    </source>
</evidence>
<dbReference type="RefSeq" id="WP_119716145.1">
    <property type="nucleotide sequence ID" value="NZ_OMOH01000008.1"/>
</dbReference>
<gene>
    <name evidence="3" type="ORF">PROPJV5_1989</name>
</gene>
<feature type="chain" id="PRO_5039300042" evidence="2">
    <location>
        <begin position="22"/>
        <end position="282"/>
    </location>
</feature>
<dbReference type="AlphaFoldDB" id="A0A375I4E5"/>
<feature type="signal peptide" evidence="2">
    <location>
        <begin position="1"/>
        <end position="21"/>
    </location>
</feature>
<name>A0A375I4E5_9ACTN</name>
<sequence>MNRRIFPALVAAATMIATGCAQNPSDNPTGYGPTSSTPSPTNSDEAKAIENFDFTSAEWYDARSRQMLDASASSSRDSWWQVDTGTKGNPVQYGDLNGDGYEDAVAWMTAGEGNGYWHYAYVWTWDPEQGTAVQSPYPVTDDASCGNATKQLDIDAESGEITVARLIRYGEPCSELPTHEVTNTIKLENGVPIRTAPVRAGVDRCMDPASDSRKTTDVLSKPLKLAPDADVPELDLDRVERVVLGGGRDQTVNDYHQVLFHAEGDSVTWYCAFTDEVAIAGG</sequence>
<organism evidence="3 4">
    <name type="scientific">Propionibacterium ruminifibrarum</name>
    <dbReference type="NCBI Taxonomy" id="1962131"/>
    <lineage>
        <taxon>Bacteria</taxon>
        <taxon>Bacillati</taxon>
        <taxon>Actinomycetota</taxon>
        <taxon>Actinomycetes</taxon>
        <taxon>Propionibacteriales</taxon>
        <taxon>Propionibacteriaceae</taxon>
        <taxon>Propionibacterium</taxon>
    </lineage>
</organism>
<keyword evidence="3" id="KW-0449">Lipoprotein</keyword>
<keyword evidence="2" id="KW-0732">Signal</keyword>
<dbReference type="Proteomes" id="UP000265962">
    <property type="component" value="Unassembled WGS sequence"/>
</dbReference>
<dbReference type="OrthoDB" id="3729017at2"/>